<dbReference type="AlphaFoldDB" id="A9V3D6"/>
<gene>
    <name evidence="16" type="ORF">MONBRDRAFT_33076</name>
</gene>
<keyword evidence="10 14" id="KW-0443">Lipid metabolism</keyword>
<dbReference type="STRING" id="81824.A9V3D6"/>
<dbReference type="InterPro" id="IPR024960">
    <property type="entry name" value="PEMT/MFAP"/>
</dbReference>
<evidence type="ECO:0000313" key="17">
    <source>
        <dbReference type="Proteomes" id="UP000001357"/>
    </source>
</evidence>
<keyword evidence="14" id="KW-0496">Mitochondrion</keyword>
<evidence type="ECO:0000256" key="5">
    <source>
        <dbReference type="ARBA" id="ARBA00022679"/>
    </source>
</evidence>
<proteinExistence type="inferred from homology"/>
<keyword evidence="8 14" id="KW-0256">Endoplasmic reticulum</keyword>
<evidence type="ECO:0000256" key="13">
    <source>
        <dbReference type="ARBA" id="ARBA00023264"/>
    </source>
</evidence>
<feature type="binding site" evidence="14">
    <location>
        <begin position="135"/>
        <end position="137"/>
    </location>
    <ligand>
        <name>S-adenosyl-L-methionine</name>
        <dbReference type="ChEBI" id="CHEBI:59789"/>
    </ligand>
</feature>
<dbReference type="EC" id="2.1.1.71" evidence="14"/>
<reference evidence="16 17" key="1">
    <citation type="journal article" date="2008" name="Nature">
        <title>The genome of the choanoflagellate Monosiga brevicollis and the origin of metazoans.</title>
        <authorList>
            <consortium name="JGI Sequencing"/>
            <person name="King N."/>
            <person name="Westbrook M.J."/>
            <person name="Young S.L."/>
            <person name="Kuo A."/>
            <person name="Abedin M."/>
            <person name="Chapman J."/>
            <person name="Fairclough S."/>
            <person name="Hellsten U."/>
            <person name="Isogai Y."/>
            <person name="Letunic I."/>
            <person name="Marr M."/>
            <person name="Pincus D."/>
            <person name="Putnam N."/>
            <person name="Rokas A."/>
            <person name="Wright K.J."/>
            <person name="Zuzow R."/>
            <person name="Dirks W."/>
            <person name="Good M."/>
            <person name="Goodstein D."/>
            <person name="Lemons D."/>
            <person name="Li W."/>
            <person name="Lyons J.B."/>
            <person name="Morris A."/>
            <person name="Nichols S."/>
            <person name="Richter D.J."/>
            <person name="Salamov A."/>
            <person name="Bork P."/>
            <person name="Lim W.A."/>
            <person name="Manning G."/>
            <person name="Miller W.T."/>
            <person name="McGinnis W."/>
            <person name="Shapiro H."/>
            <person name="Tjian R."/>
            <person name="Grigoriev I.V."/>
            <person name="Rokhsar D."/>
        </authorList>
    </citation>
    <scope>NUCLEOTIDE SEQUENCE [LARGE SCALE GENOMIC DNA]</scope>
    <source>
        <strain evidence="17">MX1 / ATCC 50154</strain>
    </source>
</reference>
<dbReference type="EC" id="2.1.1.17" evidence="14"/>
<keyword evidence="12 14" id="KW-0594">Phospholipid biosynthesis</keyword>
<feature type="binding site" evidence="14">
    <location>
        <begin position="217"/>
        <end position="218"/>
    </location>
    <ligand>
        <name>S-adenosyl-L-methionine</name>
        <dbReference type="ChEBI" id="CHEBI:59789"/>
    </ligand>
</feature>
<evidence type="ECO:0000313" key="16">
    <source>
        <dbReference type="EMBL" id="EDQ88041.1"/>
    </source>
</evidence>
<comment type="catalytic activity">
    <reaction evidence="14">
        <text>a 1,2-diacyl-sn-glycero-3-phospho-N-methylethanolamine + S-adenosyl-L-methionine = a 1,2-diacyl-sn-glycero-3-phospho-N,N-dimethylethanolamine + S-adenosyl-L-homocysteine + H(+)</text>
        <dbReference type="Rhea" id="RHEA:32735"/>
        <dbReference type="ChEBI" id="CHEBI:15378"/>
        <dbReference type="ChEBI" id="CHEBI:57856"/>
        <dbReference type="ChEBI" id="CHEBI:59789"/>
        <dbReference type="ChEBI" id="CHEBI:64572"/>
        <dbReference type="ChEBI" id="CHEBI:64573"/>
        <dbReference type="EC" id="2.1.1.71"/>
    </reaction>
</comment>
<dbReference type="GO" id="GO:0005789">
    <property type="term" value="C:endoplasmic reticulum membrane"/>
    <property type="evidence" value="ECO:0007669"/>
    <property type="project" value="UniProtKB-SubCell"/>
</dbReference>
<evidence type="ECO:0000256" key="14">
    <source>
        <dbReference type="HAMAP-Rule" id="MF_03216"/>
    </source>
</evidence>
<feature type="topological domain" description="Lumenal" evidence="14">
    <location>
        <begin position="1"/>
        <end position="42"/>
    </location>
</feature>
<feature type="transmembrane region" description="Helical" evidence="15">
    <location>
        <begin position="81"/>
        <end position="102"/>
    </location>
</feature>
<feature type="transmembrane region" description="Helical" evidence="15">
    <location>
        <begin position="188"/>
        <end position="211"/>
    </location>
</feature>
<organism evidence="16 17">
    <name type="scientific">Monosiga brevicollis</name>
    <name type="common">Choanoflagellate</name>
    <dbReference type="NCBI Taxonomy" id="81824"/>
    <lineage>
        <taxon>Eukaryota</taxon>
        <taxon>Choanoflagellata</taxon>
        <taxon>Craspedida</taxon>
        <taxon>Salpingoecidae</taxon>
        <taxon>Monosiga</taxon>
    </lineage>
</organism>
<dbReference type="GO" id="GO:0032259">
    <property type="term" value="P:methylation"/>
    <property type="evidence" value="ECO:0007669"/>
    <property type="project" value="UniProtKB-KW"/>
</dbReference>
<evidence type="ECO:0000256" key="11">
    <source>
        <dbReference type="ARBA" id="ARBA00023136"/>
    </source>
</evidence>
<dbReference type="Proteomes" id="UP000001357">
    <property type="component" value="Unassembled WGS sequence"/>
</dbReference>
<comment type="caution">
    <text evidence="14">Lacks conserved residue(s) required for the propagation of feature annotation.</text>
</comment>
<comment type="catalytic activity">
    <reaction evidence="14">
        <text>a 1,2-diacyl-sn-glycero-3-phospho-N,N-dimethylethanolamine + S-adenosyl-L-methionine = a 1,2-diacyl-sn-glycero-3-phosphocholine + S-adenosyl-L-homocysteine + H(+)</text>
        <dbReference type="Rhea" id="RHEA:32739"/>
        <dbReference type="ChEBI" id="CHEBI:15378"/>
        <dbReference type="ChEBI" id="CHEBI:57643"/>
        <dbReference type="ChEBI" id="CHEBI:57856"/>
        <dbReference type="ChEBI" id="CHEBI:59789"/>
        <dbReference type="ChEBI" id="CHEBI:64572"/>
    </reaction>
</comment>
<dbReference type="PANTHER" id="PTHR15458">
    <property type="entry name" value="PHOSPHATIDYLETHANOLAMINE N-METHYLTRANSFERASE"/>
    <property type="match status" value="1"/>
</dbReference>
<comment type="similarity">
    <text evidence="14">Belongs to the class VI-like SAM-binding methyltransferase superfamily. PEMT/PEM2 methyltransferase family.</text>
</comment>
<dbReference type="GO" id="GO:0004608">
    <property type="term" value="F:phosphatidylethanolamine N-methyltransferase activity"/>
    <property type="evidence" value="ECO:0007669"/>
    <property type="project" value="UniProtKB-UniRule"/>
</dbReference>
<keyword evidence="7 14" id="KW-0812">Transmembrane</keyword>
<feature type="transmembrane region" description="Helical" evidence="15">
    <location>
        <begin position="122"/>
        <end position="146"/>
    </location>
</feature>
<protein>
    <recommendedName>
        <fullName evidence="14">Phosphatidylethanolamine N-methyltransferase</fullName>
        <shortName evidence="14">PEAMT</shortName>
        <shortName evidence="14">PEMT</shortName>
        <ecNumber evidence="14">2.1.1.17</ecNumber>
        <ecNumber evidence="14">2.1.1.71</ecNumber>
    </recommendedName>
    <alternativeName>
        <fullName evidence="14">Phospholipid methyltransferase</fullName>
        <shortName evidence="14">PLMT</shortName>
    </alternativeName>
</protein>
<dbReference type="RefSeq" id="XP_001747117.1">
    <property type="nucleotide sequence ID" value="XM_001747065.1"/>
</dbReference>
<evidence type="ECO:0000256" key="15">
    <source>
        <dbReference type="SAM" id="Phobius"/>
    </source>
</evidence>
<dbReference type="UniPathway" id="UPA00753"/>
<dbReference type="EMBL" id="CH991556">
    <property type="protein sequence ID" value="EDQ88041.1"/>
    <property type="molecule type" value="Genomic_DNA"/>
</dbReference>
<dbReference type="KEGG" id="mbr:MONBRDRAFT_33076"/>
<keyword evidence="4 14" id="KW-0489">Methyltransferase</keyword>
<comment type="pathway">
    <text evidence="1 14">Phospholipid metabolism; phosphatidylcholine biosynthesis.</text>
</comment>
<keyword evidence="6 14" id="KW-0949">S-adenosyl-L-methionine</keyword>
<evidence type="ECO:0000256" key="12">
    <source>
        <dbReference type="ARBA" id="ARBA00023209"/>
    </source>
</evidence>
<evidence type="ECO:0000256" key="4">
    <source>
        <dbReference type="ARBA" id="ARBA00022603"/>
    </source>
</evidence>
<keyword evidence="3 14" id="KW-0444">Lipid biosynthesis</keyword>
<comment type="catalytic activity">
    <reaction evidence="14">
        <text>a 1,2-diacyl-sn-glycero-3-phosphoethanolamine + S-adenosyl-L-methionine = a 1,2-diacyl-sn-glycero-3-phospho-N-methylethanolamine + S-adenosyl-L-homocysteine + H(+)</text>
        <dbReference type="Rhea" id="RHEA:11164"/>
        <dbReference type="ChEBI" id="CHEBI:15378"/>
        <dbReference type="ChEBI" id="CHEBI:57856"/>
        <dbReference type="ChEBI" id="CHEBI:59789"/>
        <dbReference type="ChEBI" id="CHEBI:64573"/>
        <dbReference type="ChEBI" id="CHEBI:64612"/>
        <dbReference type="EC" id="2.1.1.17"/>
    </reaction>
</comment>
<dbReference type="Pfam" id="PF04191">
    <property type="entry name" value="PEMT"/>
    <property type="match status" value="1"/>
</dbReference>
<evidence type="ECO:0000256" key="2">
    <source>
        <dbReference type="ARBA" id="ARBA00005189"/>
    </source>
</evidence>
<dbReference type="GO" id="GO:0006656">
    <property type="term" value="P:phosphatidylcholine biosynthetic process"/>
    <property type="evidence" value="ECO:0000318"/>
    <property type="project" value="GO_Central"/>
</dbReference>
<dbReference type="InterPro" id="IPR007318">
    <property type="entry name" value="Phopholipid_MeTrfase"/>
</dbReference>
<evidence type="ECO:0000256" key="7">
    <source>
        <dbReference type="ARBA" id="ARBA00022692"/>
    </source>
</evidence>
<dbReference type="eggNOG" id="KOG4142">
    <property type="taxonomic scope" value="Eukaryota"/>
</dbReference>
<feature type="transmembrane region" description="Helical" evidence="15">
    <location>
        <begin position="56"/>
        <end position="74"/>
    </location>
</feature>
<dbReference type="PANTHER" id="PTHR15458:SF5">
    <property type="entry name" value="PHOSPHATIDYLETHANOLAMINE N-METHYLTRANSFERASE"/>
    <property type="match status" value="1"/>
</dbReference>
<feature type="intramembrane region" description="Helical" evidence="14">
    <location>
        <begin position="43"/>
        <end position="63"/>
    </location>
</feature>
<dbReference type="GO" id="GO:0031966">
    <property type="term" value="C:mitochondrial membrane"/>
    <property type="evidence" value="ECO:0007669"/>
    <property type="project" value="UniProtKB-SubCell"/>
</dbReference>
<evidence type="ECO:0000256" key="1">
    <source>
        <dbReference type="ARBA" id="ARBA00004969"/>
    </source>
</evidence>
<dbReference type="GO" id="GO:0000773">
    <property type="term" value="F:phosphatidyl-N-methylethanolamine N-methyltransferase activity"/>
    <property type="evidence" value="ECO:0007669"/>
    <property type="project" value="UniProtKB-UniRule"/>
</dbReference>
<evidence type="ECO:0000256" key="6">
    <source>
        <dbReference type="ARBA" id="ARBA00022691"/>
    </source>
</evidence>
<dbReference type="HAMAP" id="MF_03216">
    <property type="entry name" value="PLMT"/>
    <property type="match status" value="1"/>
</dbReference>
<dbReference type="InParanoid" id="A9V3D6"/>
<feature type="topological domain" description="Cytoplasmic" evidence="14">
    <location>
        <begin position="216"/>
        <end position="248"/>
    </location>
</feature>
<keyword evidence="11 14" id="KW-0472">Membrane</keyword>
<keyword evidence="17" id="KW-1185">Reference proteome</keyword>
<name>A9V3D6_MONBE</name>
<dbReference type="PROSITE" id="PS51599">
    <property type="entry name" value="SAM_PEMT_PEM2"/>
    <property type="match status" value="1"/>
</dbReference>
<comment type="subcellular location">
    <subcellularLocation>
        <location evidence="14">Endoplasmic reticulum membrane</location>
        <topology evidence="14">Multi-pass membrane protein</topology>
    </subcellularLocation>
    <subcellularLocation>
        <location evidence="14">Mitochondrion membrane</location>
        <topology evidence="14">Multi-pass membrane protein</topology>
    </subcellularLocation>
</comment>
<accession>A9V3D6</accession>
<evidence type="ECO:0000256" key="3">
    <source>
        <dbReference type="ARBA" id="ARBA00022516"/>
    </source>
</evidence>
<evidence type="ECO:0000256" key="8">
    <source>
        <dbReference type="ARBA" id="ARBA00022824"/>
    </source>
</evidence>
<keyword evidence="9 14" id="KW-1133">Transmembrane helix</keyword>
<sequence>MGFFRVSIDKTRAVLYTLGFLASLYAVELASSASVFDAVVGDYSALRSCFATIMAPILWNLLPQIFGPALINWIGRRQAMLVFSLYVFLFTCFRSWAFQMGIADDKTSFDVLLPFFPNATVFHNIFFAVGAATVLVGTVLTSASFIRLGIFGTYMGEFFGVMLSEKITTFPFDVVDNPMYFGSSLMHIGLAIMEQSPVGVVLGAVVFWWYYMAALYEEPLMVEMYKKDLGKVRVRHGWDILASFATAA</sequence>
<dbReference type="Gene3D" id="1.20.120.1630">
    <property type="match status" value="1"/>
</dbReference>
<evidence type="ECO:0000256" key="9">
    <source>
        <dbReference type="ARBA" id="ARBA00022989"/>
    </source>
</evidence>
<keyword evidence="13 14" id="KW-1208">Phospholipid metabolism</keyword>
<comment type="function">
    <text evidence="14">Catalyzes the three sequential steps of the methylation pathway for the biosynthesis of phosphatidylcholine, a critical and essential component for membrane structure. Uses S-adenosylmethionine (S-adenosyl-L-methionine, SAM or AdoMet) as the methyl group donor for the methylation of phosphatidylethanolamine (1,2-diacyl-sn-glycero-3-phosphoethanolamine, PE) to phosphatidylmonomethylethanolamine (1,2-diacyl-sn-glycero-3-phospho-N-methylethanolamine, PMME), PMME to phosphatidyldimethylethanolamine (1,2-diacyl-sn-glycero-3-phospho-N,N-dimethylethanolamine, PDME), and PDME to phosphatidylcholine (1,2-diacyl-sn-glycero-3-phosphocholine, PC), producing S-adenosyl-L-homocysteine in each step.</text>
</comment>
<dbReference type="GeneID" id="5892408"/>
<comment type="pathway">
    <text evidence="2">Lipid metabolism.</text>
</comment>
<keyword evidence="5 14" id="KW-0808">Transferase</keyword>
<evidence type="ECO:0000256" key="10">
    <source>
        <dbReference type="ARBA" id="ARBA00023098"/>
    </source>
</evidence>
<feature type="topological domain" description="Lumenal" evidence="14">
    <location>
        <begin position="152"/>
        <end position="194"/>
    </location>
</feature>